<evidence type="ECO:0000256" key="6">
    <source>
        <dbReference type="ARBA" id="ARBA00023002"/>
    </source>
</evidence>
<evidence type="ECO:0000256" key="7">
    <source>
        <dbReference type="ARBA" id="ARBA00023098"/>
    </source>
</evidence>
<dbReference type="SUPFAM" id="SSF55718">
    <property type="entry name" value="SCP-like"/>
    <property type="match status" value="1"/>
</dbReference>
<dbReference type="Pfam" id="PF22622">
    <property type="entry name" value="MFE-2_hydrat-2_N"/>
    <property type="match status" value="1"/>
</dbReference>
<keyword evidence="5" id="KW-0521">NADP</keyword>
<evidence type="ECO:0000256" key="9">
    <source>
        <dbReference type="ARBA" id="ARBA00023239"/>
    </source>
</evidence>
<dbReference type="Pfam" id="PF00106">
    <property type="entry name" value="adh_short"/>
    <property type="match status" value="2"/>
</dbReference>
<accession>A0ABQ8FBX3</accession>
<feature type="region of interest" description="Disordered" evidence="10">
    <location>
        <begin position="774"/>
        <end position="796"/>
    </location>
</feature>
<evidence type="ECO:0000256" key="4">
    <source>
        <dbReference type="ARBA" id="ARBA00022832"/>
    </source>
</evidence>
<dbReference type="Gene3D" id="1.10.287.4290">
    <property type="match status" value="2"/>
</dbReference>
<evidence type="ECO:0000256" key="3">
    <source>
        <dbReference type="ARBA" id="ARBA00006484"/>
    </source>
</evidence>
<dbReference type="Proteomes" id="UP001648503">
    <property type="component" value="Unassembled WGS sequence"/>
</dbReference>
<dbReference type="InterPro" id="IPR020904">
    <property type="entry name" value="Sc_DH/Rdtase_CS"/>
</dbReference>
<keyword evidence="4" id="KW-0276">Fatty acid metabolism</keyword>
<evidence type="ECO:0000256" key="10">
    <source>
        <dbReference type="SAM" id="MobiDB-lite"/>
    </source>
</evidence>
<dbReference type="InterPro" id="IPR036291">
    <property type="entry name" value="NAD(P)-bd_dom_sf"/>
</dbReference>
<evidence type="ECO:0000256" key="2">
    <source>
        <dbReference type="ARBA" id="ARBA00005005"/>
    </source>
</evidence>
<keyword evidence="9" id="KW-0456">Lyase</keyword>
<evidence type="ECO:0000259" key="11">
    <source>
        <dbReference type="SMART" id="SM00822"/>
    </source>
</evidence>
<keyword evidence="6" id="KW-0560">Oxidoreductase</keyword>
<comment type="pathway">
    <text evidence="2">Lipid metabolism; fatty acid beta-oxidation.</text>
</comment>
<evidence type="ECO:0000313" key="13">
    <source>
        <dbReference type="Proteomes" id="UP001648503"/>
    </source>
</evidence>
<dbReference type="PANTHER" id="PTHR45024">
    <property type="entry name" value="DEHYDROGENASES, SHORT CHAIN"/>
    <property type="match status" value="1"/>
</dbReference>
<dbReference type="Pfam" id="PF01575">
    <property type="entry name" value="MaoC_dehydratas"/>
    <property type="match status" value="1"/>
</dbReference>
<dbReference type="SUPFAM" id="SSF54637">
    <property type="entry name" value="Thioesterase/thiol ester dehydrase-isomerase"/>
    <property type="match status" value="2"/>
</dbReference>
<reference evidence="12 13" key="1">
    <citation type="submission" date="2021-02" db="EMBL/GenBank/DDBJ databases">
        <title>Variation within the Batrachochytrium salamandrivorans European outbreak.</title>
        <authorList>
            <person name="Kelly M."/>
            <person name="Pasmans F."/>
            <person name="Shea T.P."/>
            <person name="Munoz J.F."/>
            <person name="Carranza S."/>
            <person name="Cuomo C.A."/>
            <person name="Martel A."/>
        </authorList>
    </citation>
    <scope>NUCLEOTIDE SEQUENCE [LARGE SCALE GENOMIC DNA]</scope>
    <source>
        <strain evidence="12 13">AMFP18/2</strain>
    </source>
</reference>
<dbReference type="InterPro" id="IPR003033">
    <property type="entry name" value="SCP2_sterol-bd_dom"/>
</dbReference>
<dbReference type="Gene3D" id="3.40.50.720">
    <property type="entry name" value="NAD(P)-binding Rossmann-like Domain"/>
    <property type="match status" value="2"/>
</dbReference>
<dbReference type="InterPro" id="IPR054357">
    <property type="entry name" value="MFE-2_N"/>
</dbReference>
<name>A0ABQ8FBX3_9FUNG</name>
<dbReference type="PRINTS" id="PR00080">
    <property type="entry name" value="SDRFAMILY"/>
</dbReference>
<dbReference type="InterPro" id="IPR029069">
    <property type="entry name" value="HotDog_dom_sf"/>
</dbReference>
<dbReference type="InterPro" id="IPR002539">
    <property type="entry name" value="MaoC-like_dom"/>
</dbReference>
<feature type="domain" description="Ketoreductase" evidence="11">
    <location>
        <begin position="9"/>
        <end position="204"/>
    </location>
</feature>
<evidence type="ECO:0000256" key="5">
    <source>
        <dbReference type="ARBA" id="ARBA00022857"/>
    </source>
</evidence>
<sequence length="1057" mass="112272">MPDLRFDGRVVLITGAGGGLGKAYSLFFASRGASVVVNDLGSTRTGGDASGSHRAADVVVDEICKAGGKAVANYDSVEFGENIVDTAIKAFGRIDIVINNAGILRDKSFSRMTDADWDLIQTVHVKGAYKVTKAAWEHMLKQGYGRIINTASAAGIYGNFGQSNYSAAKLALFGFSNSLAREGARKNVFVNTIAPLAASRMTETVLPPDMLAALKPEFVVPLVAYLTHESCAENGSLFEVGAGFVSKLRWERSKGAVFKADATFTPASVGAKWKQITDFTKPDYPSSIMDTNWIGLLEQAKSLSDNPNPSPLRFEGRVAIVTGAGNGIGRAYAHLFSKLGAAVVVNDLGGSTNGVGGANAAADKVVEEIKAAGGKAVANYDSVEDGDKVVETALKAFGRIDIVVNNAGILRDKTFGRMSEGDWDLVHRVHLRGSYKVSHAAWPHMLKQKYGRIINTSSAVGLYGNFGQANYSAAKAALVAFSNTLALEGKKSNIIVNTIAPNAGTRMTATVMPPEMVEALKPEYIAPLVAFLAHESNSETGSIFEVGSGWVAKVRWQRTGGVGFPVNRQLLPEHIHSRWNEITNFDDGRATYPSTTQESFSAVQSNFENKSPENAVTTAGKASGSGGVDVEGAKAAVFKSASFEYTERDVIVYALGVGAKRTDLGLVYEASDKFTAIPTFGVIPAFDYQIRHVSFGDYLPNFNPMMLLHGEQYLEIKKPVPVAGKLTSSGKIIDILDKGKGAAVVLGVTTKDASGDVVTENQFTFFIRGSGGFGGKKDSDRGSATASNDPPKRAPDHIVREKTFDDQAALYRLSGDYNPLHIDPGMSSMGGFETPILHGLATFGISGKHIFSTYANNDATKFKSIKARFAKHVFPGETLETHMWKEGNKIIFITKVVERNEIAISNAAVEINDGDVKGAPASSTAAPVEGVVVAGFAASKVFEQLEAGMNATSAPARAALVKKINAVFGFDVTNNGKTQSWFVDLKNAPGKVGTGKPAGKVDMTVVVGDKDFLSVAAGTLNPQKAFMSGKIKIKGNMGLATKLDVVLKLGEAAKAKL</sequence>
<dbReference type="EMBL" id="JAFCIX010000298">
    <property type="protein sequence ID" value="KAH6595554.1"/>
    <property type="molecule type" value="Genomic_DNA"/>
</dbReference>
<comment type="caution">
    <text evidence="12">The sequence shown here is derived from an EMBL/GenBank/DDBJ whole genome shotgun (WGS) entry which is preliminary data.</text>
</comment>
<evidence type="ECO:0000256" key="8">
    <source>
        <dbReference type="ARBA" id="ARBA00023140"/>
    </source>
</evidence>
<dbReference type="CDD" id="cd03448">
    <property type="entry name" value="HDE_HSD"/>
    <property type="match status" value="1"/>
</dbReference>
<dbReference type="PRINTS" id="PR00081">
    <property type="entry name" value="GDHRDH"/>
</dbReference>
<gene>
    <name evidence="12" type="ORF">BASA50_005763</name>
</gene>
<dbReference type="SUPFAM" id="SSF51735">
    <property type="entry name" value="NAD(P)-binding Rossmann-fold domains"/>
    <property type="match status" value="2"/>
</dbReference>
<protein>
    <recommendedName>
        <fullName evidence="11">Ketoreductase domain-containing protein</fullName>
    </recommendedName>
</protein>
<dbReference type="Pfam" id="PF02036">
    <property type="entry name" value="SCP2"/>
    <property type="match status" value="1"/>
</dbReference>
<evidence type="ECO:0000256" key="1">
    <source>
        <dbReference type="ARBA" id="ARBA00004275"/>
    </source>
</evidence>
<keyword evidence="8" id="KW-0576">Peroxisome</keyword>
<keyword evidence="7" id="KW-0443">Lipid metabolism</keyword>
<dbReference type="SMART" id="SM00822">
    <property type="entry name" value="PKS_KR"/>
    <property type="match status" value="1"/>
</dbReference>
<evidence type="ECO:0000313" key="12">
    <source>
        <dbReference type="EMBL" id="KAH6595554.1"/>
    </source>
</evidence>
<dbReference type="Gene3D" id="3.10.129.10">
    <property type="entry name" value="Hotdog Thioesterase"/>
    <property type="match status" value="1"/>
</dbReference>
<dbReference type="InterPro" id="IPR036527">
    <property type="entry name" value="SCP2_sterol-bd_dom_sf"/>
</dbReference>
<dbReference type="InterPro" id="IPR002347">
    <property type="entry name" value="SDR_fam"/>
</dbReference>
<comment type="subcellular location">
    <subcellularLocation>
        <location evidence="1">Peroxisome</location>
    </subcellularLocation>
</comment>
<keyword evidence="13" id="KW-1185">Reference proteome</keyword>
<dbReference type="InterPro" id="IPR051687">
    <property type="entry name" value="Peroxisomal_Beta-Oxidation"/>
</dbReference>
<comment type="similarity">
    <text evidence="3">Belongs to the short-chain dehydrogenases/reductases (SDR) family.</text>
</comment>
<dbReference type="Gene3D" id="3.30.1050.10">
    <property type="entry name" value="SCP2 sterol-binding domain"/>
    <property type="match status" value="1"/>
</dbReference>
<dbReference type="PANTHER" id="PTHR45024:SF2">
    <property type="entry name" value="SCP2 DOMAIN-CONTAINING PROTEIN"/>
    <property type="match status" value="1"/>
</dbReference>
<dbReference type="InterPro" id="IPR057326">
    <property type="entry name" value="KR_dom"/>
</dbReference>
<proteinExistence type="inferred from homology"/>
<organism evidence="12 13">
    <name type="scientific">Batrachochytrium salamandrivorans</name>
    <dbReference type="NCBI Taxonomy" id="1357716"/>
    <lineage>
        <taxon>Eukaryota</taxon>
        <taxon>Fungi</taxon>
        <taxon>Fungi incertae sedis</taxon>
        <taxon>Chytridiomycota</taxon>
        <taxon>Chytridiomycota incertae sedis</taxon>
        <taxon>Chytridiomycetes</taxon>
        <taxon>Rhizophydiales</taxon>
        <taxon>Rhizophydiales incertae sedis</taxon>
        <taxon>Batrachochytrium</taxon>
    </lineage>
</organism>
<dbReference type="PROSITE" id="PS00061">
    <property type="entry name" value="ADH_SHORT"/>
    <property type="match status" value="2"/>
</dbReference>
<dbReference type="CDD" id="cd05353">
    <property type="entry name" value="hydroxyacyl-CoA-like_DH_SDR_c-like"/>
    <property type="match status" value="2"/>
</dbReference>